<accession>A0A2Z5N6C7</accession>
<evidence type="ECO:0000313" key="1">
    <source>
        <dbReference type="EMBL" id="AXF25111.1"/>
    </source>
</evidence>
<evidence type="ECO:0000313" key="2">
    <source>
        <dbReference type="Proteomes" id="UP000253104"/>
    </source>
</evidence>
<name>A0A2Z5N6C7_BURPY</name>
<dbReference type="AlphaFoldDB" id="A0A2Z5N6C7"/>
<dbReference type="OrthoDB" id="9011938at2"/>
<reference evidence="1 2" key="1">
    <citation type="journal article" date="2018" name="ISME J.">
        <title>Involvement of Burkholderiaceae and sulfurous volatiles in disease-suppressive soils.</title>
        <authorList>
            <person name="Carrion V.J."/>
            <person name="Cordovez V."/>
            <person name="Tyc O."/>
            <person name="Etalo D.W."/>
            <person name="de Bruijn I."/>
            <person name="de Jager V.C."/>
            <person name="Medema M.H."/>
            <person name="Eberl L."/>
            <person name="Raaijmakers J.M."/>
        </authorList>
    </citation>
    <scope>NUCLEOTIDE SEQUENCE [LARGE SCALE GENOMIC DNA]</scope>
    <source>
        <strain evidence="2">mHSR5</strain>
    </source>
</reference>
<sequence length="77" mass="8387">MSGNRHARDDAVPVCAGALVQLPHGPRTFVSRVNRGDRKASRMMAGSMQFDTNKCTINQAFAGLAASKMCWAGMFQR</sequence>
<proteinExistence type="predicted"/>
<protein>
    <submittedName>
        <fullName evidence="1">Uncharacterized protein</fullName>
    </submittedName>
</protein>
<organism evidence="1 2">
    <name type="scientific">Burkholderia pyrrocinia</name>
    <name type="common">Pseudomonas pyrrocinia</name>
    <dbReference type="NCBI Taxonomy" id="60550"/>
    <lineage>
        <taxon>Bacteria</taxon>
        <taxon>Pseudomonadati</taxon>
        <taxon>Pseudomonadota</taxon>
        <taxon>Betaproteobacteria</taxon>
        <taxon>Burkholderiales</taxon>
        <taxon>Burkholderiaceae</taxon>
        <taxon>Burkholderia</taxon>
        <taxon>Burkholderia cepacia complex</taxon>
    </lineage>
</organism>
<dbReference type="Proteomes" id="UP000253104">
    <property type="component" value="Chromosome mHSR5_B"/>
</dbReference>
<dbReference type="EMBL" id="CP024903">
    <property type="protein sequence ID" value="AXF25111.1"/>
    <property type="molecule type" value="Genomic_DNA"/>
</dbReference>
<gene>
    <name evidence="1" type="ORF">CUJ89_21130</name>
</gene>